<reference evidence="1" key="1">
    <citation type="submission" date="2018-11" db="EMBL/GenBank/DDBJ databases">
        <authorList>
            <person name="Alioto T."/>
            <person name="Alioto T."/>
        </authorList>
    </citation>
    <scope>NUCLEOTIDE SEQUENCE</scope>
</reference>
<gene>
    <name evidence="1" type="ORF">MGAL_10B049901</name>
</gene>
<name>A0A8B6FJK1_MYTGA</name>
<evidence type="ECO:0000313" key="2">
    <source>
        <dbReference type="Proteomes" id="UP000596742"/>
    </source>
</evidence>
<proteinExistence type="predicted"/>
<dbReference type="PANTHER" id="PTHR46289">
    <property type="entry name" value="52 KDA REPRESSOR OF THE INHIBITOR OF THE PROTEIN KINASE-LIKE PROTEIN-RELATED"/>
    <property type="match status" value="1"/>
</dbReference>
<evidence type="ECO:0000313" key="1">
    <source>
        <dbReference type="EMBL" id="VDI50759.1"/>
    </source>
</evidence>
<dbReference type="AlphaFoldDB" id="A0A8B6FJK1"/>
<dbReference type="PANTHER" id="PTHR46289:SF14">
    <property type="entry name" value="DUF4371 DOMAIN-CONTAINING PROTEIN"/>
    <property type="match status" value="1"/>
</dbReference>
<dbReference type="InterPro" id="IPR052958">
    <property type="entry name" value="IFN-induced_PKR_regulator"/>
</dbReference>
<sequence length="255" mass="29177">MDKAFNLTTCGQEEGTYTEMGWESAPEDFIVHPKFEVPIQKWVWAHILTLSVQFPTAKFLPTPSGIESLSQTLLFMKMPGWESAPEADNINFSFHYGWWQQLLYCDPLPKFLTAGVHNFFGYVRGVSSKLQGSSLDIVEGYKMIGAVKQIIDETRKNEQEFDLVYSNASDMAVKAGLDELKMPRRCARQTHRNNVPASSDKEYFKRAIYLPYLDDELIQQLDMRFWSRGCLCCSCLVNFAFPSSPHLRRDGEGCL</sequence>
<organism evidence="1 2">
    <name type="scientific">Mytilus galloprovincialis</name>
    <name type="common">Mediterranean mussel</name>
    <dbReference type="NCBI Taxonomy" id="29158"/>
    <lineage>
        <taxon>Eukaryota</taxon>
        <taxon>Metazoa</taxon>
        <taxon>Spiralia</taxon>
        <taxon>Lophotrochozoa</taxon>
        <taxon>Mollusca</taxon>
        <taxon>Bivalvia</taxon>
        <taxon>Autobranchia</taxon>
        <taxon>Pteriomorphia</taxon>
        <taxon>Mytilida</taxon>
        <taxon>Mytiloidea</taxon>
        <taxon>Mytilidae</taxon>
        <taxon>Mytilinae</taxon>
        <taxon>Mytilus</taxon>
    </lineage>
</organism>
<accession>A0A8B6FJK1</accession>
<dbReference type="OrthoDB" id="6144991at2759"/>
<keyword evidence="2" id="KW-1185">Reference proteome</keyword>
<dbReference type="Proteomes" id="UP000596742">
    <property type="component" value="Unassembled WGS sequence"/>
</dbReference>
<protein>
    <submittedName>
        <fullName evidence="1">Uncharacterized protein</fullName>
    </submittedName>
</protein>
<dbReference type="EMBL" id="UYJE01006991">
    <property type="protein sequence ID" value="VDI50759.1"/>
    <property type="molecule type" value="Genomic_DNA"/>
</dbReference>
<comment type="caution">
    <text evidence="1">The sequence shown here is derived from an EMBL/GenBank/DDBJ whole genome shotgun (WGS) entry which is preliminary data.</text>
</comment>